<proteinExistence type="predicted"/>
<reference evidence="2" key="1">
    <citation type="submission" date="2018-06" db="EMBL/GenBank/DDBJ databases">
        <authorList>
            <person name="Zhirakovskaya E."/>
        </authorList>
    </citation>
    <scope>NUCLEOTIDE SEQUENCE</scope>
</reference>
<dbReference type="Gene3D" id="3.10.310.50">
    <property type="match status" value="1"/>
</dbReference>
<dbReference type="EMBL" id="UOEB01000109">
    <property type="protein sequence ID" value="VAV83850.1"/>
    <property type="molecule type" value="Genomic_DNA"/>
</dbReference>
<dbReference type="Pfam" id="PF04536">
    <property type="entry name" value="TPM_phosphatase"/>
    <property type="match status" value="1"/>
</dbReference>
<sequence length="145" mass="16441">MSQVEGFLTKEEEQKIVEAIRKAEKSTSGEIRVHLESDLKEDCLEHAKEVFHFLQMDETKDKNGVLFYIAVNVKKFAIIGDSGIDKVVPDDFWESVKNTVTSEFTKGNKANGLVLGILETGEKLKQFFPFQKDDKNELLDEISKG</sequence>
<accession>A0A3B0QR17</accession>
<evidence type="ECO:0000259" key="1">
    <source>
        <dbReference type="Pfam" id="PF04536"/>
    </source>
</evidence>
<dbReference type="AlphaFoldDB" id="A0A3B0QR17"/>
<gene>
    <name evidence="2" type="ORF">MNBD_BACTEROID02-58</name>
</gene>
<protein>
    <recommendedName>
        <fullName evidence="1">TPM domain-containing protein</fullName>
    </recommendedName>
</protein>
<organism evidence="2">
    <name type="scientific">hydrothermal vent metagenome</name>
    <dbReference type="NCBI Taxonomy" id="652676"/>
    <lineage>
        <taxon>unclassified sequences</taxon>
        <taxon>metagenomes</taxon>
        <taxon>ecological metagenomes</taxon>
    </lineage>
</organism>
<name>A0A3B0QR17_9ZZZZ</name>
<dbReference type="PANTHER" id="PTHR30373:SF8">
    <property type="entry name" value="BLL7265 PROTEIN"/>
    <property type="match status" value="1"/>
</dbReference>
<evidence type="ECO:0000313" key="2">
    <source>
        <dbReference type="EMBL" id="VAV83850.1"/>
    </source>
</evidence>
<dbReference type="InterPro" id="IPR007621">
    <property type="entry name" value="TPM_dom"/>
</dbReference>
<dbReference type="PANTHER" id="PTHR30373">
    <property type="entry name" value="UPF0603 PROTEIN YGCG"/>
    <property type="match status" value="1"/>
</dbReference>
<feature type="domain" description="TPM" evidence="1">
    <location>
        <begin position="5"/>
        <end position="120"/>
    </location>
</feature>